<dbReference type="InterPro" id="IPR042243">
    <property type="entry name" value="HypD_1"/>
</dbReference>
<reference evidence="2" key="1">
    <citation type="submission" date="2022-03" db="EMBL/GenBank/DDBJ databases">
        <title>Draft genome sequence of Aduncisulcus paluster, a free-living microaerophilic Fornicata.</title>
        <authorList>
            <person name="Yuyama I."/>
            <person name="Kume K."/>
            <person name="Tamura T."/>
            <person name="Inagaki Y."/>
            <person name="Hashimoto T."/>
        </authorList>
    </citation>
    <scope>NUCLEOTIDE SEQUENCE</scope>
    <source>
        <strain evidence="2">NY0171</strain>
    </source>
</reference>
<organism evidence="2 3">
    <name type="scientific">Aduncisulcus paluster</name>
    <dbReference type="NCBI Taxonomy" id="2918883"/>
    <lineage>
        <taxon>Eukaryota</taxon>
        <taxon>Metamonada</taxon>
        <taxon>Carpediemonas-like organisms</taxon>
        <taxon>Aduncisulcus</taxon>
    </lineage>
</organism>
<dbReference type="Gene3D" id="3.40.50.11750">
    <property type="entry name" value="HypD, alpha/beta domain 1"/>
    <property type="match status" value="1"/>
</dbReference>
<evidence type="ECO:0000313" key="2">
    <source>
        <dbReference type="EMBL" id="GKT31945.1"/>
    </source>
</evidence>
<name>A0ABQ5KLX0_9EUKA</name>
<dbReference type="Gene3D" id="2.30.30.140">
    <property type="match status" value="1"/>
</dbReference>
<evidence type="ECO:0000313" key="3">
    <source>
        <dbReference type="Proteomes" id="UP001057375"/>
    </source>
</evidence>
<dbReference type="NCBIfam" id="TIGR00074">
    <property type="entry name" value="hypC_hupF"/>
    <property type="match status" value="1"/>
</dbReference>
<dbReference type="PRINTS" id="PR00445">
    <property type="entry name" value="HUPFHYPC"/>
</dbReference>
<accession>A0ABQ5KLX0</accession>
<dbReference type="PANTHER" id="PTHR35177:SF2">
    <property type="entry name" value="HYDROGENASE MATURATION FACTOR HYBG"/>
    <property type="match status" value="1"/>
</dbReference>
<comment type="similarity">
    <text evidence="1">Belongs to the HupF/HypC family.</text>
</comment>
<comment type="caution">
    <text evidence="2">The sequence shown here is derived from an EMBL/GenBank/DDBJ whole genome shotgun (WGS) entry which is preliminary data.</text>
</comment>
<proteinExistence type="inferred from homology"/>
<keyword evidence="3" id="KW-1185">Reference proteome</keyword>
<dbReference type="InterPro" id="IPR002780">
    <property type="entry name" value="Hyd_form_HypD"/>
</dbReference>
<dbReference type="PANTHER" id="PTHR35177">
    <property type="entry name" value="HYDROGENASE MATURATION FACTOR HYBG"/>
    <property type="match status" value="1"/>
</dbReference>
<dbReference type="Proteomes" id="UP001057375">
    <property type="component" value="Unassembled WGS sequence"/>
</dbReference>
<evidence type="ECO:0000256" key="1">
    <source>
        <dbReference type="ARBA" id="ARBA00006018"/>
    </source>
</evidence>
<dbReference type="Pfam" id="PF01924">
    <property type="entry name" value="HypD"/>
    <property type="match status" value="1"/>
</dbReference>
<dbReference type="Pfam" id="PF01455">
    <property type="entry name" value="HupF_HypC"/>
    <property type="match status" value="1"/>
</dbReference>
<dbReference type="EMBL" id="BQXS01002317">
    <property type="protein sequence ID" value="GKT31945.1"/>
    <property type="molecule type" value="Genomic_DNA"/>
</dbReference>
<protein>
    <submittedName>
        <fullName evidence="2">Multi-domain containing protein</fullName>
    </submittedName>
</protein>
<gene>
    <name evidence="2" type="ORF">ADUPG1_002139</name>
</gene>
<feature type="non-terminal residue" evidence="2">
    <location>
        <position position="125"/>
    </location>
</feature>
<dbReference type="InterPro" id="IPR001109">
    <property type="entry name" value="Hydrogenase_HupF/HypC"/>
</dbReference>
<sequence length="125" mass="13949">MATVDTMGVSRDAALDLMEDGDVKIGDYVLLHIGFVMNKIDEEDAMASLDTYKEIISLMDEEERQKAILEDNESPTKDADTIKAYAKMIALDAQKLEKPINIMEVCGGHTHTIMKYGIPQLMPQN</sequence>
<dbReference type="SUPFAM" id="SSF159127">
    <property type="entry name" value="HupF/HypC-like"/>
    <property type="match status" value="1"/>
</dbReference>